<feature type="compositionally biased region" description="Low complexity" evidence="1">
    <location>
        <begin position="212"/>
        <end position="224"/>
    </location>
</feature>
<dbReference type="EMBL" id="KL198095">
    <property type="protein sequence ID" value="KDQ08101.1"/>
    <property type="molecule type" value="Genomic_DNA"/>
</dbReference>
<feature type="compositionally biased region" description="Low complexity" evidence="1">
    <location>
        <begin position="33"/>
        <end position="88"/>
    </location>
</feature>
<sequence>MSIDSSVLVPALAHMKSNPSITLSPATTGARLSPPGAQSPASSPSTSPRMATRRVSPSPLPLVLPGRRSRPSSIPSSPTSIHSSSSAIFERDIESIPGFSLNPITPTKPGMPKPDPHRTSRGSAHEPLESSVPSVLSSAAFALSSNGVAEDAGTISVIVPASTATASPPSSFAILSSGSRSPSPTGTHFSFSQSPTQSSRLPLPERENSGPLPAGSFPSSYSSSSPPPLSPPSLPSPRPKRSTQSLATTIAPDDRSPSPPTNRLSFISYHDLLLSTPVAATPLSTFTSPPSSDPPPHLPMIVSASGTTSPVSGLLTGTGVGHVGWGKEDGGEWEREGLGKGLEERLEEVLRAEADARA</sequence>
<feature type="compositionally biased region" description="Low complexity" evidence="1">
    <location>
        <begin position="164"/>
        <end position="187"/>
    </location>
</feature>
<dbReference type="HOGENOM" id="CLU_063112_0_0_1"/>
<feature type="region of interest" description="Disordered" evidence="1">
    <location>
        <begin position="164"/>
        <end position="264"/>
    </location>
</feature>
<dbReference type="InParanoid" id="A0A067M927"/>
<evidence type="ECO:0000313" key="2">
    <source>
        <dbReference type="EMBL" id="KDQ08101.1"/>
    </source>
</evidence>
<keyword evidence="3" id="KW-1185">Reference proteome</keyword>
<evidence type="ECO:0000256" key="1">
    <source>
        <dbReference type="SAM" id="MobiDB-lite"/>
    </source>
</evidence>
<reference evidence="3" key="1">
    <citation type="journal article" date="2014" name="Proc. Natl. Acad. Sci. U.S.A.">
        <title>Extensive sampling of basidiomycete genomes demonstrates inadequacy of the white-rot/brown-rot paradigm for wood decay fungi.</title>
        <authorList>
            <person name="Riley R."/>
            <person name="Salamov A.A."/>
            <person name="Brown D.W."/>
            <person name="Nagy L.G."/>
            <person name="Floudas D."/>
            <person name="Held B.W."/>
            <person name="Levasseur A."/>
            <person name="Lombard V."/>
            <person name="Morin E."/>
            <person name="Otillar R."/>
            <person name="Lindquist E.A."/>
            <person name="Sun H."/>
            <person name="LaButti K.M."/>
            <person name="Schmutz J."/>
            <person name="Jabbour D."/>
            <person name="Luo H."/>
            <person name="Baker S.E."/>
            <person name="Pisabarro A.G."/>
            <person name="Walton J.D."/>
            <person name="Blanchette R.A."/>
            <person name="Henrissat B."/>
            <person name="Martin F."/>
            <person name="Cullen D."/>
            <person name="Hibbett D.S."/>
            <person name="Grigoriev I.V."/>
        </authorList>
    </citation>
    <scope>NUCLEOTIDE SEQUENCE [LARGE SCALE GENOMIC DNA]</scope>
    <source>
        <strain evidence="3">FD-172 SS1</strain>
    </source>
</reference>
<gene>
    <name evidence="2" type="ORF">BOTBODRAFT_48388</name>
</gene>
<feature type="compositionally biased region" description="Polar residues" evidence="1">
    <location>
        <begin position="17"/>
        <end position="27"/>
    </location>
</feature>
<organism evidence="2 3">
    <name type="scientific">Botryobasidium botryosum (strain FD-172 SS1)</name>
    <dbReference type="NCBI Taxonomy" id="930990"/>
    <lineage>
        <taxon>Eukaryota</taxon>
        <taxon>Fungi</taxon>
        <taxon>Dikarya</taxon>
        <taxon>Basidiomycota</taxon>
        <taxon>Agaricomycotina</taxon>
        <taxon>Agaricomycetes</taxon>
        <taxon>Cantharellales</taxon>
        <taxon>Botryobasidiaceae</taxon>
        <taxon>Botryobasidium</taxon>
    </lineage>
</organism>
<feature type="compositionally biased region" description="Basic and acidic residues" evidence="1">
    <location>
        <begin position="114"/>
        <end position="128"/>
    </location>
</feature>
<feature type="compositionally biased region" description="Pro residues" evidence="1">
    <location>
        <begin position="225"/>
        <end position="237"/>
    </location>
</feature>
<evidence type="ECO:0000313" key="3">
    <source>
        <dbReference type="Proteomes" id="UP000027195"/>
    </source>
</evidence>
<feature type="region of interest" description="Disordered" evidence="1">
    <location>
        <begin position="14"/>
        <end position="133"/>
    </location>
</feature>
<dbReference type="Proteomes" id="UP000027195">
    <property type="component" value="Unassembled WGS sequence"/>
</dbReference>
<dbReference type="AlphaFoldDB" id="A0A067M927"/>
<dbReference type="STRING" id="930990.A0A067M927"/>
<proteinExistence type="predicted"/>
<feature type="compositionally biased region" description="Polar residues" evidence="1">
    <location>
        <begin position="188"/>
        <end position="200"/>
    </location>
</feature>
<accession>A0A067M927</accession>
<protein>
    <submittedName>
        <fullName evidence="2">Uncharacterized protein</fullName>
    </submittedName>
</protein>
<name>A0A067M927_BOTB1</name>